<gene>
    <name evidence="3" type="ORF">COCSUDRAFT_60173</name>
</gene>
<dbReference type="RefSeq" id="XP_005643050.1">
    <property type="nucleotide sequence ID" value="XM_005642993.1"/>
</dbReference>
<sequence>MEAFTDVRRILLIAGLLSTAISAAAIGEERAAVSGGPNWIRETFAERPEEVPDHPELEQLSPSDQKEQPSSAEAFNVDGPRKSYFQWALTDLPVYAKAEAGERVHRQASSAAKEPDQEDRPSSEEADGPKRSYFQWALIGPPSIKSEDAGEKVLLNPFEKGARRRSIGTNCREHRRLLSWQQ</sequence>
<feature type="compositionally biased region" description="Polar residues" evidence="1">
    <location>
        <begin position="60"/>
        <end position="73"/>
    </location>
</feature>
<reference evidence="3 4" key="1">
    <citation type="journal article" date="2012" name="Genome Biol.">
        <title>The genome of the polar eukaryotic microalga coccomyxa subellipsoidea reveals traits of cold adaptation.</title>
        <authorList>
            <person name="Blanc G."/>
            <person name="Agarkova I."/>
            <person name="Grimwood J."/>
            <person name="Kuo A."/>
            <person name="Brueggeman A."/>
            <person name="Dunigan D."/>
            <person name="Gurnon J."/>
            <person name="Ladunga I."/>
            <person name="Lindquist E."/>
            <person name="Lucas S."/>
            <person name="Pangilinan J."/>
            <person name="Proschold T."/>
            <person name="Salamov A."/>
            <person name="Schmutz J."/>
            <person name="Weeks D."/>
            <person name="Yamada T."/>
            <person name="Claverie J.M."/>
            <person name="Grigoriev I."/>
            <person name="Van Etten J."/>
            <person name="Lomsadze A."/>
            <person name="Borodovsky M."/>
        </authorList>
    </citation>
    <scope>NUCLEOTIDE SEQUENCE [LARGE SCALE GENOMIC DNA]</scope>
    <source>
        <strain evidence="3 4">C-169</strain>
    </source>
</reference>
<evidence type="ECO:0000256" key="1">
    <source>
        <dbReference type="SAM" id="MobiDB-lite"/>
    </source>
</evidence>
<proteinExistence type="predicted"/>
<keyword evidence="2" id="KW-0732">Signal</keyword>
<dbReference type="AlphaFoldDB" id="I0YJD7"/>
<feature type="compositionally biased region" description="Basic and acidic residues" evidence="1">
    <location>
        <begin position="113"/>
        <end position="130"/>
    </location>
</feature>
<feature type="compositionally biased region" description="Basic and acidic residues" evidence="1">
    <location>
        <begin position="43"/>
        <end position="57"/>
    </location>
</feature>
<keyword evidence="4" id="KW-1185">Reference proteome</keyword>
<name>I0YJD7_COCSC</name>
<dbReference type="GeneID" id="17036563"/>
<dbReference type="KEGG" id="csl:COCSUDRAFT_60173"/>
<dbReference type="Proteomes" id="UP000007264">
    <property type="component" value="Unassembled WGS sequence"/>
</dbReference>
<protein>
    <submittedName>
        <fullName evidence="3">Uncharacterized protein</fullName>
    </submittedName>
</protein>
<accession>I0YJD7</accession>
<feature type="chain" id="PRO_5003637035" evidence="2">
    <location>
        <begin position="26"/>
        <end position="182"/>
    </location>
</feature>
<comment type="caution">
    <text evidence="3">The sequence shown here is derived from an EMBL/GenBank/DDBJ whole genome shotgun (WGS) entry which is preliminary data.</text>
</comment>
<dbReference type="EMBL" id="AGSI01000023">
    <property type="protein sequence ID" value="EIE18506.1"/>
    <property type="molecule type" value="Genomic_DNA"/>
</dbReference>
<feature type="signal peptide" evidence="2">
    <location>
        <begin position="1"/>
        <end position="25"/>
    </location>
</feature>
<evidence type="ECO:0000313" key="4">
    <source>
        <dbReference type="Proteomes" id="UP000007264"/>
    </source>
</evidence>
<evidence type="ECO:0000256" key="2">
    <source>
        <dbReference type="SAM" id="SignalP"/>
    </source>
</evidence>
<evidence type="ECO:0000313" key="3">
    <source>
        <dbReference type="EMBL" id="EIE18506.1"/>
    </source>
</evidence>
<feature type="region of interest" description="Disordered" evidence="1">
    <location>
        <begin position="100"/>
        <end position="133"/>
    </location>
</feature>
<organism evidence="3 4">
    <name type="scientific">Coccomyxa subellipsoidea (strain C-169)</name>
    <name type="common">Green microalga</name>
    <dbReference type="NCBI Taxonomy" id="574566"/>
    <lineage>
        <taxon>Eukaryota</taxon>
        <taxon>Viridiplantae</taxon>
        <taxon>Chlorophyta</taxon>
        <taxon>core chlorophytes</taxon>
        <taxon>Trebouxiophyceae</taxon>
        <taxon>Trebouxiophyceae incertae sedis</taxon>
        <taxon>Coccomyxaceae</taxon>
        <taxon>Coccomyxa</taxon>
        <taxon>Coccomyxa subellipsoidea</taxon>
    </lineage>
</organism>
<feature type="region of interest" description="Disordered" evidence="1">
    <location>
        <begin position="41"/>
        <end position="77"/>
    </location>
</feature>